<dbReference type="InterPro" id="IPR023750">
    <property type="entry name" value="RbsD-like_sf"/>
</dbReference>
<evidence type="ECO:0000256" key="4">
    <source>
        <dbReference type="ARBA" id="ARBA00023235"/>
    </source>
</evidence>
<proteinExistence type="predicted"/>
<dbReference type="PANTHER" id="PTHR37831:SF1">
    <property type="entry name" value="D-RIBOSE PYRANASE"/>
    <property type="match status" value="1"/>
</dbReference>
<dbReference type="InterPro" id="IPR007721">
    <property type="entry name" value="RbsD_FucU"/>
</dbReference>
<evidence type="ECO:0000313" key="7">
    <source>
        <dbReference type="Proteomes" id="UP000054526"/>
    </source>
</evidence>
<name>A0ABR5A0J6_9BACL</name>
<keyword evidence="5" id="KW-0119">Carbohydrate metabolism</keyword>
<dbReference type="EC" id="5.4.99.62" evidence="2"/>
<reference evidence="6 7" key="1">
    <citation type="submission" date="2014-12" db="EMBL/GenBank/DDBJ databases">
        <title>Draft genome sequence of Cohnella kolymensis strain B-2846.</title>
        <authorList>
            <person name="Karlyshev A.V."/>
            <person name="Kudryashova E.B."/>
        </authorList>
    </citation>
    <scope>NUCLEOTIDE SEQUENCE [LARGE SCALE GENOMIC DNA]</scope>
    <source>
        <strain evidence="6 7">VKM B-2846</strain>
    </source>
</reference>
<evidence type="ECO:0000256" key="1">
    <source>
        <dbReference type="ARBA" id="ARBA00000223"/>
    </source>
</evidence>
<comment type="caution">
    <text evidence="6">The sequence shown here is derived from an EMBL/GenBank/DDBJ whole genome shotgun (WGS) entry which is preliminary data.</text>
</comment>
<organism evidence="6 7">
    <name type="scientific">Cohnella kolymensis</name>
    <dbReference type="NCBI Taxonomy" id="1590652"/>
    <lineage>
        <taxon>Bacteria</taxon>
        <taxon>Bacillati</taxon>
        <taxon>Bacillota</taxon>
        <taxon>Bacilli</taxon>
        <taxon>Bacillales</taxon>
        <taxon>Paenibacillaceae</taxon>
        <taxon>Cohnella</taxon>
    </lineage>
</organism>
<comment type="catalytic activity">
    <reaction evidence="1">
        <text>beta-D-ribopyranose = beta-D-ribofuranose</text>
        <dbReference type="Rhea" id="RHEA:25432"/>
        <dbReference type="ChEBI" id="CHEBI:27476"/>
        <dbReference type="ChEBI" id="CHEBI:47002"/>
        <dbReference type="EC" id="5.4.99.62"/>
    </reaction>
</comment>
<dbReference type="NCBIfam" id="NF008761">
    <property type="entry name" value="PRK11797.1"/>
    <property type="match status" value="1"/>
</dbReference>
<evidence type="ECO:0000313" key="6">
    <source>
        <dbReference type="EMBL" id="KIL34561.1"/>
    </source>
</evidence>
<keyword evidence="7" id="KW-1185">Reference proteome</keyword>
<sequence length="151" mass="16788">MKRSAILNQDLNEVIAGMGHGDWLLVVDAGFPIPNHVRRIDLALQKDDPDVETVLRLIAGDFIAEKVYYASEVPTYNKPLMEKVHAIFDCSVFDTLPHKQILTEAANKAKAIVRTGAFDPYGNIILQSGVDAPQWFSKPGLVVPNEYKDKV</sequence>
<dbReference type="RefSeq" id="WP_041066763.1">
    <property type="nucleotide sequence ID" value="NZ_JXAL01000029.1"/>
</dbReference>
<dbReference type="Gene3D" id="3.40.1650.10">
    <property type="entry name" value="RbsD-like domain"/>
    <property type="match status" value="1"/>
</dbReference>
<dbReference type="InterPro" id="IPR023064">
    <property type="entry name" value="D-ribose_pyranase"/>
</dbReference>
<keyword evidence="3" id="KW-0963">Cytoplasm</keyword>
<evidence type="ECO:0000256" key="2">
    <source>
        <dbReference type="ARBA" id="ARBA00012862"/>
    </source>
</evidence>
<dbReference type="Proteomes" id="UP000054526">
    <property type="component" value="Unassembled WGS sequence"/>
</dbReference>
<dbReference type="SUPFAM" id="SSF102546">
    <property type="entry name" value="RbsD-like"/>
    <property type="match status" value="1"/>
</dbReference>
<accession>A0ABR5A0J6</accession>
<evidence type="ECO:0000256" key="5">
    <source>
        <dbReference type="ARBA" id="ARBA00023277"/>
    </source>
</evidence>
<dbReference type="Pfam" id="PF05025">
    <property type="entry name" value="RbsD_FucU"/>
    <property type="match status" value="1"/>
</dbReference>
<dbReference type="EMBL" id="JXAL01000029">
    <property type="protein sequence ID" value="KIL34561.1"/>
    <property type="molecule type" value="Genomic_DNA"/>
</dbReference>
<keyword evidence="4" id="KW-0413">Isomerase</keyword>
<evidence type="ECO:0000256" key="3">
    <source>
        <dbReference type="ARBA" id="ARBA00022490"/>
    </source>
</evidence>
<protein>
    <recommendedName>
        <fullName evidence="2">D-ribose pyranase</fullName>
        <ecNumber evidence="2">5.4.99.62</ecNumber>
    </recommendedName>
</protein>
<dbReference type="PANTHER" id="PTHR37831">
    <property type="entry name" value="D-RIBOSE PYRANASE"/>
    <property type="match status" value="1"/>
</dbReference>
<gene>
    <name evidence="6" type="ORF">SD71_19015</name>
</gene>